<gene>
    <name evidence="1" type="ORF">NTJ_11890</name>
</gene>
<dbReference type="Proteomes" id="UP001307889">
    <property type="component" value="Chromosome 10"/>
</dbReference>
<dbReference type="EMBL" id="AP028918">
    <property type="protein sequence ID" value="BES99074.1"/>
    <property type="molecule type" value="Genomic_DNA"/>
</dbReference>
<sequence>MTPPPCPEPVPLCSQLRLLHATGLLHHDTSYASSMPMAYPTISRATPRYASSMPQAYSTMSRSTPRYASSMPMAYSTMPLATTPPCD</sequence>
<accession>A0ABN7B657</accession>
<name>A0ABN7B657_9HEMI</name>
<evidence type="ECO:0000313" key="1">
    <source>
        <dbReference type="EMBL" id="BES99074.1"/>
    </source>
</evidence>
<proteinExistence type="predicted"/>
<keyword evidence="2" id="KW-1185">Reference proteome</keyword>
<protein>
    <submittedName>
        <fullName evidence="1">Uncharacterized protein</fullName>
    </submittedName>
</protein>
<organism evidence="1 2">
    <name type="scientific">Nesidiocoris tenuis</name>
    <dbReference type="NCBI Taxonomy" id="355587"/>
    <lineage>
        <taxon>Eukaryota</taxon>
        <taxon>Metazoa</taxon>
        <taxon>Ecdysozoa</taxon>
        <taxon>Arthropoda</taxon>
        <taxon>Hexapoda</taxon>
        <taxon>Insecta</taxon>
        <taxon>Pterygota</taxon>
        <taxon>Neoptera</taxon>
        <taxon>Paraneoptera</taxon>
        <taxon>Hemiptera</taxon>
        <taxon>Heteroptera</taxon>
        <taxon>Panheteroptera</taxon>
        <taxon>Cimicomorpha</taxon>
        <taxon>Miridae</taxon>
        <taxon>Dicyphina</taxon>
        <taxon>Nesidiocoris</taxon>
    </lineage>
</organism>
<evidence type="ECO:0000313" key="2">
    <source>
        <dbReference type="Proteomes" id="UP001307889"/>
    </source>
</evidence>
<reference evidence="1 2" key="1">
    <citation type="submission" date="2023-09" db="EMBL/GenBank/DDBJ databases">
        <title>Nesidiocoris tenuis whole genome shotgun sequence.</title>
        <authorList>
            <person name="Shibata T."/>
            <person name="Shimoda M."/>
            <person name="Kobayashi T."/>
            <person name="Uehara T."/>
        </authorList>
    </citation>
    <scope>NUCLEOTIDE SEQUENCE [LARGE SCALE GENOMIC DNA]</scope>
    <source>
        <strain evidence="1 2">Japan</strain>
    </source>
</reference>